<feature type="compositionally biased region" description="Acidic residues" evidence="1">
    <location>
        <begin position="137"/>
        <end position="146"/>
    </location>
</feature>
<evidence type="ECO:0000256" key="1">
    <source>
        <dbReference type="SAM" id="MobiDB-lite"/>
    </source>
</evidence>
<dbReference type="OMA" id="TSWSRTN"/>
<protein>
    <submittedName>
        <fullName evidence="2">Uncharacterized protein</fullName>
    </submittedName>
</protein>
<feature type="compositionally biased region" description="Polar residues" evidence="1">
    <location>
        <begin position="56"/>
        <end position="73"/>
    </location>
</feature>
<accession>S8ABT5</accession>
<evidence type="ECO:0000313" key="3">
    <source>
        <dbReference type="Proteomes" id="UP000015100"/>
    </source>
</evidence>
<name>S8ABT5_DACHA</name>
<proteinExistence type="predicted"/>
<gene>
    <name evidence="2" type="ORF">H072_5742</name>
</gene>
<feature type="compositionally biased region" description="Basic and acidic residues" evidence="1">
    <location>
        <begin position="112"/>
        <end position="121"/>
    </location>
</feature>
<dbReference type="OrthoDB" id="5363264at2759"/>
<keyword evidence="3" id="KW-1185">Reference proteome</keyword>
<evidence type="ECO:0000313" key="2">
    <source>
        <dbReference type="EMBL" id="EPS40435.1"/>
    </source>
</evidence>
<reference evidence="2 3" key="1">
    <citation type="journal article" date="2013" name="PLoS Genet.">
        <title>Genomic mechanisms accounting for the adaptation to parasitism in nematode-trapping fungi.</title>
        <authorList>
            <person name="Meerupati T."/>
            <person name="Andersson K.M."/>
            <person name="Friman E."/>
            <person name="Kumar D."/>
            <person name="Tunlid A."/>
            <person name="Ahren D."/>
        </authorList>
    </citation>
    <scope>NUCLEOTIDE SEQUENCE [LARGE SCALE GENOMIC DNA]</scope>
    <source>
        <strain evidence="2 3">CBS 200.50</strain>
    </source>
</reference>
<dbReference type="EMBL" id="AQGS01000369">
    <property type="protein sequence ID" value="EPS40435.1"/>
    <property type="molecule type" value="Genomic_DNA"/>
</dbReference>
<feature type="region of interest" description="Disordered" evidence="1">
    <location>
        <begin position="28"/>
        <end position="146"/>
    </location>
</feature>
<dbReference type="AlphaFoldDB" id="S8ABT5"/>
<sequence length="146" mass="15943">MCRYRVYIYSCGDAEVENPPYLPCSDEYCAPDSPDADPPIKIKKTTPCGQHAAGGSPTNGQPTDGGTSWSRTNSSHRGRALGPGEGDPGDRLRHTVSTKIKVSKLVRSLTKKKPEKEHKNNGADGFLPDNHRAYDEIGSEMDELKK</sequence>
<organism evidence="2 3">
    <name type="scientific">Dactylellina haptotyla (strain CBS 200.50)</name>
    <name type="common">Nematode-trapping fungus</name>
    <name type="synonym">Monacrosporium haptotylum</name>
    <dbReference type="NCBI Taxonomy" id="1284197"/>
    <lineage>
        <taxon>Eukaryota</taxon>
        <taxon>Fungi</taxon>
        <taxon>Dikarya</taxon>
        <taxon>Ascomycota</taxon>
        <taxon>Pezizomycotina</taxon>
        <taxon>Orbiliomycetes</taxon>
        <taxon>Orbiliales</taxon>
        <taxon>Orbiliaceae</taxon>
        <taxon>Dactylellina</taxon>
    </lineage>
</organism>
<feature type="compositionally biased region" description="Basic residues" evidence="1">
    <location>
        <begin position="101"/>
        <end position="111"/>
    </location>
</feature>
<reference evidence="3" key="2">
    <citation type="submission" date="2013-04" db="EMBL/GenBank/DDBJ databases">
        <title>Genomic mechanisms accounting for the adaptation to parasitism in nematode-trapping fungi.</title>
        <authorList>
            <person name="Ahren D.G."/>
        </authorList>
    </citation>
    <scope>NUCLEOTIDE SEQUENCE [LARGE SCALE GENOMIC DNA]</scope>
    <source>
        <strain evidence="3">CBS 200.50</strain>
    </source>
</reference>
<comment type="caution">
    <text evidence="2">The sequence shown here is derived from an EMBL/GenBank/DDBJ whole genome shotgun (WGS) entry which is preliminary data.</text>
</comment>
<dbReference type="HOGENOM" id="CLU_1777361_0_0_1"/>
<dbReference type="Proteomes" id="UP000015100">
    <property type="component" value="Unassembled WGS sequence"/>
</dbReference>